<feature type="region of interest" description="Disordered" evidence="3">
    <location>
        <begin position="28"/>
        <end position="53"/>
    </location>
</feature>
<evidence type="ECO:0000259" key="5">
    <source>
        <dbReference type="PROSITE" id="PS50850"/>
    </source>
</evidence>
<evidence type="ECO:0000313" key="7">
    <source>
        <dbReference type="Proteomes" id="UP001285441"/>
    </source>
</evidence>
<feature type="domain" description="Major facilitator superfamily (MFS) profile" evidence="5">
    <location>
        <begin position="262"/>
        <end position="453"/>
    </location>
</feature>
<dbReference type="GO" id="GO:0022857">
    <property type="term" value="F:transmembrane transporter activity"/>
    <property type="evidence" value="ECO:0007669"/>
    <property type="project" value="InterPro"/>
</dbReference>
<dbReference type="Pfam" id="PF07690">
    <property type="entry name" value="MFS_1"/>
    <property type="match status" value="1"/>
</dbReference>
<comment type="subcellular location">
    <subcellularLocation>
        <location evidence="1">Membrane</location>
        <topology evidence="1">Multi-pass membrane protein</topology>
    </subcellularLocation>
</comment>
<comment type="caution">
    <text evidence="6">The sequence shown here is derived from an EMBL/GenBank/DDBJ whole genome shotgun (WGS) entry which is preliminary data.</text>
</comment>
<evidence type="ECO:0000256" key="4">
    <source>
        <dbReference type="SAM" id="Phobius"/>
    </source>
</evidence>
<keyword evidence="7" id="KW-1185">Reference proteome</keyword>
<feature type="transmembrane region" description="Helical" evidence="4">
    <location>
        <begin position="187"/>
        <end position="207"/>
    </location>
</feature>
<feature type="transmembrane region" description="Helical" evidence="4">
    <location>
        <begin position="219"/>
        <end position="241"/>
    </location>
</feature>
<dbReference type="InterPro" id="IPR050327">
    <property type="entry name" value="Proton-linked_MCT"/>
</dbReference>
<dbReference type="AlphaFoldDB" id="A0AAE0P570"/>
<dbReference type="Gene3D" id="1.20.1250.20">
    <property type="entry name" value="MFS general substrate transporter like domains"/>
    <property type="match status" value="2"/>
</dbReference>
<feature type="transmembrane region" description="Helical" evidence="4">
    <location>
        <begin position="423"/>
        <end position="444"/>
    </location>
</feature>
<feature type="transmembrane region" description="Helical" evidence="4">
    <location>
        <begin position="328"/>
        <end position="347"/>
    </location>
</feature>
<feature type="compositionally biased region" description="Pro residues" evidence="3">
    <location>
        <begin position="44"/>
        <end position="53"/>
    </location>
</feature>
<dbReference type="Proteomes" id="UP001285441">
    <property type="component" value="Unassembled WGS sequence"/>
</dbReference>
<evidence type="ECO:0000313" key="6">
    <source>
        <dbReference type="EMBL" id="KAK3393552.1"/>
    </source>
</evidence>
<organism evidence="6 7">
    <name type="scientific">Podospora didyma</name>
    <dbReference type="NCBI Taxonomy" id="330526"/>
    <lineage>
        <taxon>Eukaryota</taxon>
        <taxon>Fungi</taxon>
        <taxon>Dikarya</taxon>
        <taxon>Ascomycota</taxon>
        <taxon>Pezizomycotina</taxon>
        <taxon>Sordariomycetes</taxon>
        <taxon>Sordariomycetidae</taxon>
        <taxon>Sordariales</taxon>
        <taxon>Podosporaceae</taxon>
        <taxon>Podospora</taxon>
    </lineage>
</organism>
<feature type="transmembrane region" description="Helical" evidence="4">
    <location>
        <begin position="60"/>
        <end position="81"/>
    </location>
</feature>
<dbReference type="GO" id="GO:0016020">
    <property type="term" value="C:membrane"/>
    <property type="evidence" value="ECO:0007669"/>
    <property type="project" value="UniProtKB-SubCell"/>
</dbReference>
<name>A0AAE0P570_9PEZI</name>
<dbReference type="PROSITE" id="PS50850">
    <property type="entry name" value="MFS"/>
    <property type="match status" value="1"/>
</dbReference>
<proteinExistence type="inferred from homology"/>
<protein>
    <submittedName>
        <fullName evidence="6">Major facilitator superfamily domain-containing protein</fullName>
    </submittedName>
</protein>
<reference evidence="6" key="2">
    <citation type="submission" date="2023-06" db="EMBL/GenBank/DDBJ databases">
        <authorList>
            <consortium name="Lawrence Berkeley National Laboratory"/>
            <person name="Haridas S."/>
            <person name="Hensen N."/>
            <person name="Bonometti L."/>
            <person name="Westerberg I."/>
            <person name="Brannstrom I.O."/>
            <person name="Guillou S."/>
            <person name="Cros-Aarteil S."/>
            <person name="Calhoun S."/>
            <person name="Kuo A."/>
            <person name="Mondo S."/>
            <person name="Pangilinan J."/>
            <person name="Riley R."/>
            <person name="LaButti K."/>
            <person name="Andreopoulos B."/>
            <person name="Lipzen A."/>
            <person name="Chen C."/>
            <person name="Yanf M."/>
            <person name="Daum C."/>
            <person name="Ng V."/>
            <person name="Clum A."/>
            <person name="Steindorff A."/>
            <person name="Ohm R."/>
            <person name="Martin F."/>
            <person name="Silar P."/>
            <person name="Natvig D."/>
            <person name="Lalanne C."/>
            <person name="Gautier V."/>
            <person name="Ament-velasquez S.L."/>
            <person name="Kruys A."/>
            <person name="Hutchinson M.I."/>
            <person name="Powell A.J."/>
            <person name="Barry K."/>
            <person name="Miller A.N."/>
            <person name="Grigoriev I.V."/>
            <person name="Debuchy R."/>
            <person name="Gladieux P."/>
            <person name="Thoren M.H."/>
            <person name="Johannesson H."/>
        </authorList>
    </citation>
    <scope>NUCLEOTIDE SEQUENCE</scope>
    <source>
        <strain evidence="6">CBS 232.78</strain>
    </source>
</reference>
<dbReference type="SUPFAM" id="SSF103473">
    <property type="entry name" value="MFS general substrate transporter"/>
    <property type="match status" value="1"/>
</dbReference>
<dbReference type="PANTHER" id="PTHR11360:SF234">
    <property type="entry name" value="MFS-TYPE TRANSPORTER DBAD-RELATED"/>
    <property type="match status" value="1"/>
</dbReference>
<keyword evidence="4" id="KW-1133">Transmembrane helix</keyword>
<evidence type="ECO:0000256" key="2">
    <source>
        <dbReference type="ARBA" id="ARBA00006727"/>
    </source>
</evidence>
<evidence type="ECO:0000256" key="3">
    <source>
        <dbReference type="SAM" id="MobiDB-lite"/>
    </source>
</evidence>
<dbReference type="PANTHER" id="PTHR11360">
    <property type="entry name" value="MONOCARBOXYLATE TRANSPORTER"/>
    <property type="match status" value="1"/>
</dbReference>
<reference evidence="6" key="1">
    <citation type="journal article" date="2023" name="Mol. Phylogenet. Evol.">
        <title>Genome-scale phylogeny and comparative genomics of the fungal order Sordariales.</title>
        <authorList>
            <person name="Hensen N."/>
            <person name="Bonometti L."/>
            <person name="Westerberg I."/>
            <person name="Brannstrom I.O."/>
            <person name="Guillou S."/>
            <person name="Cros-Aarteil S."/>
            <person name="Calhoun S."/>
            <person name="Haridas S."/>
            <person name="Kuo A."/>
            <person name="Mondo S."/>
            <person name="Pangilinan J."/>
            <person name="Riley R."/>
            <person name="LaButti K."/>
            <person name="Andreopoulos B."/>
            <person name="Lipzen A."/>
            <person name="Chen C."/>
            <person name="Yan M."/>
            <person name="Daum C."/>
            <person name="Ng V."/>
            <person name="Clum A."/>
            <person name="Steindorff A."/>
            <person name="Ohm R.A."/>
            <person name="Martin F."/>
            <person name="Silar P."/>
            <person name="Natvig D.O."/>
            <person name="Lalanne C."/>
            <person name="Gautier V."/>
            <person name="Ament-Velasquez S.L."/>
            <person name="Kruys A."/>
            <person name="Hutchinson M.I."/>
            <person name="Powell A.J."/>
            <person name="Barry K."/>
            <person name="Miller A.N."/>
            <person name="Grigoriev I.V."/>
            <person name="Debuchy R."/>
            <person name="Gladieux P."/>
            <person name="Hiltunen Thoren M."/>
            <person name="Johannesson H."/>
        </authorList>
    </citation>
    <scope>NUCLEOTIDE SEQUENCE</scope>
    <source>
        <strain evidence="6">CBS 232.78</strain>
    </source>
</reference>
<evidence type="ECO:0000256" key="1">
    <source>
        <dbReference type="ARBA" id="ARBA00004141"/>
    </source>
</evidence>
<sequence>MEKGRIPTDTSDSDQLDEVFLEVQDIKAETPPKTAVSVAGAESQPPPHTPDPVPDGGLQAWLQVLGSVCILANTWGLINTFGVFQSYYETDMLTSNSASEISWIGSIQGALLFLVGVIAGPLYDAGYFRHLLMTGLFLIVLGQFMTSLCTVYWQFLIAQGICIGIGMGMTFLPSAAIMSQYFARHRALALGISSVGSPIAGIVFPIIFSRLEPKIGFGWATRVISFILLATSIIPIAFMRTRVLPTGKARDIIDKSSLRDGPYMAFVIAGFFSFLMLYVPFFYLPLFATSHGIATPDFAPYLVTLLSAGSIPGRLIPNALADRWGGLNMALVCVTACSALAFGWLGLHNLGGSIVFALLYGAFSGGMVSLTPSIIVGLSPDMGRVGARLGTSFLVSGVSVLIGTPIAGAILGDTTEAEWKGTMGYAGAGLFVSALLYSLSRFLLYRRDGSWKA</sequence>
<feature type="transmembrane region" description="Helical" evidence="4">
    <location>
        <begin position="101"/>
        <end position="120"/>
    </location>
</feature>
<feature type="transmembrane region" description="Helical" evidence="4">
    <location>
        <begin position="262"/>
        <end position="286"/>
    </location>
</feature>
<feature type="transmembrane region" description="Helical" evidence="4">
    <location>
        <begin position="298"/>
        <end position="316"/>
    </location>
</feature>
<feature type="transmembrane region" description="Helical" evidence="4">
    <location>
        <begin position="390"/>
        <end position="411"/>
    </location>
</feature>
<feature type="transmembrane region" description="Helical" evidence="4">
    <location>
        <begin position="127"/>
        <end position="145"/>
    </location>
</feature>
<feature type="transmembrane region" description="Helical" evidence="4">
    <location>
        <begin position="353"/>
        <end position="378"/>
    </location>
</feature>
<dbReference type="CDD" id="cd17352">
    <property type="entry name" value="MFS_MCT_SLC16"/>
    <property type="match status" value="1"/>
</dbReference>
<comment type="similarity">
    <text evidence="2">Belongs to the major facilitator superfamily. Monocarboxylate porter (TC 2.A.1.13) family.</text>
</comment>
<gene>
    <name evidence="6" type="ORF">B0H63DRAFT_19537</name>
</gene>
<dbReference type="InterPro" id="IPR036259">
    <property type="entry name" value="MFS_trans_sf"/>
</dbReference>
<dbReference type="EMBL" id="JAULSW010000001">
    <property type="protein sequence ID" value="KAK3393552.1"/>
    <property type="molecule type" value="Genomic_DNA"/>
</dbReference>
<feature type="transmembrane region" description="Helical" evidence="4">
    <location>
        <begin position="151"/>
        <end position="175"/>
    </location>
</feature>
<keyword evidence="4" id="KW-0472">Membrane</keyword>
<dbReference type="InterPro" id="IPR020846">
    <property type="entry name" value="MFS_dom"/>
</dbReference>
<accession>A0AAE0P570</accession>
<keyword evidence="4" id="KW-0812">Transmembrane</keyword>
<dbReference type="InterPro" id="IPR011701">
    <property type="entry name" value="MFS"/>
</dbReference>